<dbReference type="AlphaFoldDB" id="A0A1H0EAZ1"/>
<dbReference type="InterPro" id="IPR029058">
    <property type="entry name" value="AB_hydrolase_fold"/>
</dbReference>
<gene>
    <name evidence="1" type="ORF">SAMN05444921_1421</name>
</gene>
<dbReference type="EMBL" id="FNHI01000042">
    <property type="protein sequence ID" value="SDN79453.1"/>
    <property type="molecule type" value="Genomic_DNA"/>
</dbReference>
<dbReference type="STRING" id="1196353.SAMN05444921_1421"/>
<name>A0A1H0EAZ1_9ACTN</name>
<accession>A0A1H0EAZ1</accession>
<organism evidence="1 2">
    <name type="scientific">Streptomyces wuyuanensis</name>
    <dbReference type="NCBI Taxonomy" id="1196353"/>
    <lineage>
        <taxon>Bacteria</taxon>
        <taxon>Bacillati</taxon>
        <taxon>Actinomycetota</taxon>
        <taxon>Actinomycetes</taxon>
        <taxon>Kitasatosporales</taxon>
        <taxon>Streptomycetaceae</taxon>
        <taxon>Streptomyces</taxon>
    </lineage>
</organism>
<reference evidence="2" key="1">
    <citation type="submission" date="2016-10" db="EMBL/GenBank/DDBJ databases">
        <authorList>
            <person name="Varghese N."/>
            <person name="Submissions S."/>
        </authorList>
    </citation>
    <scope>NUCLEOTIDE SEQUENCE [LARGE SCALE GENOMIC DNA]</scope>
    <source>
        <strain evidence="2">CGMCC 4.7042</strain>
    </source>
</reference>
<dbReference type="Gene3D" id="3.40.50.1820">
    <property type="entry name" value="alpha/beta hydrolase"/>
    <property type="match status" value="1"/>
</dbReference>
<keyword evidence="2" id="KW-1185">Reference proteome</keyword>
<evidence type="ECO:0000313" key="1">
    <source>
        <dbReference type="EMBL" id="SDN79453.1"/>
    </source>
</evidence>
<proteinExistence type="predicted"/>
<protein>
    <submittedName>
        <fullName evidence="1">Uncharacterized protein</fullName>
    </submittedName>
</protein>
<evidence type="ECO:0000313" key="2">
    <source>
        <dbReference type="Proteomes" id="UP000199063"/>
    </source>
</evidence>
<dbReference type="SUPFAM" id="SSF53474">
    <property type="entry name" value="alpha/beta-Hydrolases"/>
    <property type="match status" value="1"/>
</dbReference>
<dbReference type="Proteomes" id="UP000199063">
    <property type="component" value="Unassembled WGS sequence"/>
</dbReference>
<feature type="non-terminal residue" evidence="1">
    <location>
        <position position="44"/>
    </location>
</feature>
<sequence>MTARARQRRAAVRSDAFHLVVPSMPGYGFSGKPSEPGWNPERMA</sequence>